<name>A0ABR5Y8G4_9SPHN</name>
<dbReference type="RefSeq" id="WP_066693961.1">
    <property type="nucleotide sequence ID" value="NZ_CP117025.1"/>
</dbReference>
<accession>A0ABR5Y8G4</accession>
<evidence type="ECO:0000313" key="2">
    <source>
        <dbReference type="Proteomes" id="UP000076609"/>
    </source>
</evidence>
<gene>
    <name evidence="1" type="ORF">AVT10_07595</name>
</gene>
<keyword evidence="2" id="KW-1185">Reference proteome</keyword>
<comment type="caution">
    <text evidence="1">The sequence shown here is derived from an EMBL/GenBank/DDBJ whole genome shotgun (WGS) entry which is preliminary data.</text>
</comment>
<proteinExistence type="predicted"/>
<sequence length="324" mass="33989">MADWIVERGIGEIRAARIVDDEIVEARIEPDDALLAGTILPARLVRRITVRNEGIVAWDGGEALLHPLPRAVTEGATLLVEITRPATPEPGKPKRARARPALPDAFPGDGPSLAALPGARIVGPFDRDLLGEAGWPLLIEEAMTGQVGFPGGALSISLTPAMTLIDVDGDVAPADLAITGARAAARAIARLDLAGSIGIDLPTVGDKAVRLAAAEAIDATLPQPFERTAVNGFGFLQIVRRRSRASLPELFAHVPAHARALLRQAERDRGSGERTLTAHPSVIAAIAARPDWVQAVERTLGATLALRGDAGLAISAGHVQARFP</sequence>
<reference evidence="2" key="1">
    <citation type="submission" date="2016-01" db="EMBL/GenBank/DDBJ databases">
        <title>Draft genome of Chromobacterium sp. F49.</title>
        <authorList>
            <person name="Hong K.W."/>
        </authorList>
    </citation>
    <scope>NUCLEOTIDE SEQUENCE [LARGE SCALE GENOMIC DNA]</scope>
    <source>
        <strain evidence="2">CN3</strain>
    </source>
</reference>
<dbReference type="EMBL" id="LQQO01000061">
    <property type="protein sequence ID" value="KZE08775.1"/>
    <property type="molecule type" value="Genomic_DNA"/>
</dbReference>
<organism evidence="1 2">
    <name type="scientific">Sphingomonas hankookensis</name>
    <dbReference type="NCBI Taxonomy" id="563996"/>
    <lineage>
        <taxon>Bacteria</taxon>
        <taxon>Pseudomonadati</taxon>
        <taxon>Pseudomonadota</taxon>
        <taxon>Alphaproteobacteria</taxon>
        <taxon>Sphingomonadales</taxon>
        <taxon>Sphingomonadaceae</taxon>
        <taxon>Sphingomonas</taxon>
    </lineage>
</organism>
<evidence type="ECO:0000313" key="1">
    <source>
        <dbReference type="EMBL" id="KZE08775.1"/>
    </source>
</evidence>
<protein>
    <submittedName>
        <fullName evidence="1">Ribonuclease</fullName>
    </submittedName>
</protein>
<dbReference type="Proteomes" id="UP000076609">
    <property type="component" value="Unassembled WGS sequence"/>
</dbReference>